<evidence type="ECO:0000256" key="2">
    <source>
        <dbReference type="SAM" id="SignalP"/>
    </source>
</evidence>
<dbReference type="Proteomes" id="UP000317716">
    <property type="component" value="Unassembled WGS sequence"/>
</dbReference>
<dbReference type="EMBL" id="VBOS01000115">
    <property type="protein sequence ID" value="TMQ57615.1"/>
    <property type="molecule type" value="Genomic_DNA"/>
</dbReference>
<feature type="chain" id="PRO_5021773898" description="FlgD Ig-like domain-containing protein" evidence="2">
    <location>
        <begin position="26"/>
        <end position="628"/>
    </location>
</feature>
<protein>
    <recommendedName>
        <fullName evidence="5">FlgD Ig-like domain-containing protein</fullName>
    </recommendedName>
</protein>
<gene>
    <name evidence="3" type="ORF">E6K72_03530</name>
</gene>
<keyword evidence="2" id="KW-0732">Signal</keyword>
<evidence type="ECO:0000313" key="3">
    <source>
        <dbReference type="EMBL" id="TMQ57615.1"/>
    </source>
</evidence>
<name>A0A538T1U8_UNCEI</name>
<organism evidence="3 4">
    <name type="scientific">Eiseniibacteriota bacterium</name>
    <dbReference type="NCBI Taxonomy" id="2212470"/>
    <lineage>
        <taxon>Bacteria</taxon>
        <taxon>Candidatus Eiseniibacteriota</taxon>
    </lineage>
</organism>
<accession>A0A538T1U8</accession>
<dbReference type="AlphaFoldDB" id="A0A538T1U8"/>
<feature type="compositionally biased region" description="Polar residues" evidence="1">
    <location>
        <begin position="426"/>
        <end position="435"/>
    </location>
</feature>
<evidence type="ECO:0000313" key="4">
    <source>
        <dbReference type="Proteomes" id="UP000317716"/>
    </source>
</evidence>
<proteinExistence type="predicted"/>
<comment type="caution">
    <text evidence="3">The sequence shown here is derived from an EMBL/GenBank/DDBJ whole genome shotgun (WGS) entry which is preliminary data.</text>
</comment>
<sequence length="628" mass="67235">MIWISRSLRPAFLCALLCAPVAAAAARWEDAPRAFVALRDARPAGLAAFADRIEAAGGHAAVIWASGAAVVYADDAVLARAEVTREITAVHRSRVEESGLAALDGGRRAAGEAWNFALTLDDLEAGPDLPWSAGPTGPRMPDAGPRPVALAKRAGPTLLDASTHVPYGADYYDSSEFLAGRVAVGVWLLDDSTSGLSWTSIKISQTLGGVQAALDNWVRKGGAPTFLTFFVESHTNVPVSGIPIQNTMSMDETWVNEVLGNLGWAGANGFEKCFAYNHSIRDAFAANWCYSIFIVDSNPSVNQGLFSGGGYAWAYYGGPWVFMSRYSTWAFNYVRYYGVVPMHESGHIFMDTDEYNGVVQYGGYLDAPDNDGAPCIMDQNDSSRVCVATRNQLGWRDLDANGVIEPLDVPPRTSLTPVVPDPTTAPSPTWSGRASVATRPNLNPVSNYSPPHDQTLVRIAAVECRADGGPWSPATASDGAFDGYGEDFTWTPSPLAVGTHVIEARARTTVGIWSTVYASDTLTVASNVAVGEGARARVLELFAPEPNPVVVGTTLRFAVPEAGRVRLMIAGIDGRRVRLLLDGEWPAGPARLAWDGRDDSGRRVPDGVYVCRIATRTGSAARRIAVIR</sequence>
<evidence type="ECO:0008006" key="5">
    <source>
        <dbReference type="Google" id="ProtNLM"/>
    </source>
</evidence>
<feature type="signal peptide" evidence="2">
    <location>
        <begin position="1"/>
        <end position="25"/>
    </location>
</feature>
<evidence type="ECO:0000256" key="1">
    <source>
        <dbReference type="SAM" id="MobiDB-lite"/>
    </source>
</evidence>
<dbReference type="Gene3D" id="2.60.40.4070">
    <property type="match status" value="1"/>
</dbReference>
<feature type="region of interest" description="Disordered" evidence="1">
    <location>
        <begin position="412"/>
        <end position="435"/>
    </location>
</feature>
<reference evidence="3 4" key="1">
    <citation type="journal article" date="2019" name="Nat. Microbiol.">
        <title>Mediterranean grassland soil C-N compound turnover is dependent on rainfall and depth, and is mediated by genomically divergent microorganisms.</title>
        <authorList>
            <person name="Diamond S."/>
            <person name="Andeer P.F."/>
            <person name="Li Z."/>
            <person name="Crits-Christoph A."/>
            <person name="Burstein D."/>
            <person name="Anantharaman K."/>
            <person name="Lane K.R."/>
            <person name="Thomas B.C."/>
            <person name="Pan C."/>
            <person name="Northen T.R."/>
            <person name="Banfield J.F."/>
        </authorList>
    </citation>
    <scope>NUCLEOTIDE SEQUENCE [LARGE SCALE GENOMIC DNA]</scope>
    <source>
        <strain evidence="3">WS_2</strain>
    </source>
</reference>